<evidence type="ECO:0000313" key="3">
    <source>
        <dbReference type="Proteomes" id="UP001519460"/>
    </source>
</evidence>
<accession>A0ABD0K7R6</accession>
<reference evidence="2 3" key="1">
    <citation type="journal article" date="2023" name="Sci. Data">
        <title>Genome assembly of the Korean intertidal mud-creeper Batillaria attramentaria.</title>
        <authorList>
            <person name="Patra A.K."/>
            <person name="Ho P.T."/>
            <person name="Jun S."/>
            <person name="Lee S.J."/>
            <person name="Kim Y."/>
            <person name="Won Y.J."/>
        </authorList>
    </citation>
    <scope>NUCLEOTIDE SEQUENCE [LARGE SCALE GENOMIC DNA]</scope>
    <source>
        <strain evidence="2">Wonlab-2016</strain>
    </source>
</reference>
<protein>
    <recommendedName>
        <fullName evidence="4">Zn(2)-C6 fungal-type domain-containing protein</fullName>
    </recommendedName>
</protein>
<feature type="region of interest" description="Disordered" evidence="1">
    <location>
        <begin position="142"/>
        <end position="163"/>
    </location>
</feature>
<dbReference type="AlphaFoldDB" id="A0ABD0K7R6"/>
<organism evidence="2 3">
    <name type="scientific">Batillaria attramentaria</name>
    <dbReference type="NCBI Taxonomy" id="370345"/>
    <lineage>
        <taxon>Eukaryota</taxon>
        <taxon>Metazoa</taxon>
        <taxon>Spiralia</taxon>
        <taxon>Lophotrochozoa</taxon>
        <taxon>Mollusca</taxon>
        <taxon>Gastropoda</taxon>
        <taxon>Caenogastropoda</taxon>
        <taxon>Sorbeoconcha</taxon>
        <taxon>Cerithioidea</taxon>
        <taxon>Batillariidae</taxon>
        <taxon>Batillaria</taxon>
    </lineage>
</organism>
<keyword evidence="3" id="KW-1185">Reference proteome</keyword>
<evidence type="ECO:0008006" key="4">
    <source>
        <dbReference type="Google" id="ProtNLM"/>
    </source>
</evidence>
<comment type="caution">
    <text evidence="2">The sequence shown here is derived from an EMBL/GenBank/DDBJ whole genome shotgun (WGS) entry which is preliminary data.</text>
</comment>
<dbReference type="Proteomes" id="UP001519460">
    <property type="component" value="Unassembled WGS sequence"/>
</dbReference>
<gene>
    <name evidence="2" type="ORF">BaRGS_00025736</name>
</gene>
<name>A0ABD0K7R6_9CAEN</name>
<dbReference type="EMBL" id="JACVVK020000234">
    <property type="protein sequence ID" value="KAK7483073.1"/>
    <property type="molecule type" value="Genomic_DNA"/>
</dbReference>
<proteinExistence type="predicted"/>
<evidence type="ECO:0000256" key="1">
    <source>
        <dbReference type="SAM" id="MobiDB-lite"/>
    </source>
</evidence>
<sequence>MPVLVGNTKCSQLSPSEYEVEKLVEEVRERLCLKSREKLNAVRRSPYGITHGGGPRRKGSSMSAVCTKCNCARRHVCSTKSDYCRDCMYKCVKSGDSGSDLLKKLIAEQRLIQEAVRRIQAFHHQHGDASSASGACLPIDSPPSVASSTTSIDSSSFSSTSAL</sequence>
<feature type="compositionally biased region" description="Low complexity" evidence="1">
    <location>
        <begin position="144"/>
        <end position="163"/>
    </location>
</feature>
<evidence type="ECO:0000313" key="2">
    <source>
        <dbReference type="EMBL" id="KAK7483073.1"/>
    </source>
</evidence>